<organism evidence="13 14">
    <name type="scientific">Lepeophtheirus salmonis</name>
    <name type="common">Salmon louse</name>
    <name type="synonym">Caligus salmonis</name>
    <dbReference type="NCBI Taxonomy" id="72036"/>
    <lineage>
        <taxon>Eukaryota</taxon>
        <taxon>Metazoa</taxon>
        <taxon>Ecdysozoa</taxon>
        <taxon>Arthropoda</taxon>
        <taxon>Crustacea</taxon>
        <taxon>Multicrustacea</taxon>
        <taxon>Hexanauplia</taxon>
        <taxon>Copepoda</taxon>
        <taxon>Siphonostomatoida</taxon>
        <taxon>Caligidae</taxon>
        <taxon>Lepeophtheirus</taxon>
    </lineage>
</organism>
<gene>
    <name evidence="13" type="ORF">LSAA_8128</name>
</gene>
<comment type="subcellular location">
    <subcellularLocation>
        <location evidence="2">Cytoplasm</location>
    </subcellularLocation>
    <subcellularLocation>
        <location evidence="1">Nucleus</location>
    </subcellularLocation>
</comment>
<dbReference type="GO" id="GO:0034587">
    <property type="term" value="P:piRNA processing"/>
    <property type="evidence" value="ECO:0007669"/>
    <property type="project" value="TreeGrafter"/>
</dbReference>
<dbReference type="PROSITE" id="PS50089">
    <property type="entry name" value="ZF_RING_2"/>
    <property type="match status" value="1"/>
</dbReference>
<dbReference type="InterPro" id="IPR039259">
    <property type="entry name" value="Protein_maelstrom"/>
</dbReference>
<keyword evidence="13" id="KW-0808">Transferase</keyword>
<dbReference type="PANTHER" id="PTHR21358:SF4">
    <property type="entry name" value="PROTEIN MAELSTROM HOMOLOG"/>
    <property type="match status" value="1"/>
</dbReference>
<dbReference type="GO" id="GO:0008270">
    <property type="term" value="F:zinc ion binding"/>
    <property type="evidence" value="ECO:0007669"/>
    <property type="project" value="UniProtKB-KW"/>
</dbReference>
<dbReference type="InterPro" id="IPR013083">
    <property type="entry name" value="Znf_RING/FYVE/PHD"/>
</dbReference>
<dbReference type="GO" id="GO:0045892">
    <property type="term" value="P:negative regulation of DNA-templated transcription"/>
    <property type="evidence" value="ECO:0007669"/>
    <property type="project" value="TreeGrafter"/>
</dbReference>
<dbReference type="Pfam" id="PF10044">
    <property type="entry name" value="LIN52"/>
    <property type="match status" value="1"/>
</dbReference>
<dbReference type="GO" id="GO:0060964">
    <property type="term" value="P:regulation of miRNA-mediated gene silencing"/>
    <property type="evidence" value="ECO:0007669"/>
    <property type="project" value="InterPro"/>
</dbReference>
<keyword evidence="10" id="KW-0539">Nucleus</keyword>
<dbReference type="Gene3D" id="3.30.40.10">
    <property type="entry name" value="Zinc/RING finger domain, C3HC4 (zinc finger)"/>
    <property type="match status" value="1"/>
</dbReference>
<dbReference type="OrthoDB" id="5834362at2759"/>
<dbReference type="SUPFAM" id="SSF57850">
    <property type="entry name" value="RING/U-box"/>
    <property type="match status" value="1"/>
</dbReference>
<dbReference type="PANTHER" id="PTHR21358">
    <property type="entry name" value="PROTEIN MAELSTROM HOMOLOG"/>
    <property type="match status" value="1"/>
</dbReference>
<dbReference type="Pfam" id="PF13017">
    <property type="entry name" value="Maelstrom"/>
    <property type="match status" value="1"/>
</dbReference>
<dbReference type="GO" id="GO:0007283">
    <property type="term" value="P:spermatogenesis"/>
    <property type="evidence" value="ECO:0007669"/>
    <property type="project" value="TreeGrafter"/>
</dbReference>
<accession>A0A7R8CT29</accession>
<evidence type="ECO:0000313" key="13">
    <source>
        <dbReference type="EMBL" id="CAF2886659.1"/>
    </source>
</evidence>
<dbReference type="InterPro" id="IPR001841">
    <property type="entry name" value="Znf_RING"/>
</dbReference>
<comment type="similarity">
    <text evidence="3">Belongs to the maelstrom family.</text>
</comment>
<reference evidence="13" key="1">
    <citation type="submission" date="2021-02" db="EMBL/GenBank/DDBJ databases">
        <authorList>
            <person name="Bekaert M."/>
        </authorList>
    </citation>
    <scope>NUCLEOTIDE SEQUENCE</scope>
    <source>
        <strain evidence="13">IoA-00</strain>
    </source>
</reference>
<evidence type="ECO:0000256" key="11">
    <source>
        <dbReference type="SAM" id="Coils"/>
    </source>
</evidence>
<dbReference type="GO" id="GO:0043186">
    <property type="term" value="C:P granule"/>
    <property type="evidence" value="ECO:0007669"/>
    <property type="project" value="TreeGrafter"/>
</dbReference>
<dbReference type="InterPro" id="IPR024970">
    <property type="entry name" value="Maelstrom"/>
</dbReference>
<keyword evidence="9" id="KW-0943">RNA-mediated gene silencing</keyword>
<evidence type="ECO:0000256" key="2">
    <source>
        <dbReference type="ARBA" id="ARBA00004496"/>
    </source>
</evidence>
<dbReference type="GO" id="GO:0007140">
    <property type="term" value="P:male meiotic nuclear division"/>
    <property type="evidence" value="ECO:0007669"/>
    <property type="project" value="TreeGrafter"/>
</dbReference>
<keyword evidence="11" id="KW-0175">Coiled coil</keyword>
<dbReference type="GO" id="GO:0043565">
    <property type="term" value="F:sequence-specific DNA binding"/>
    <property type="evidence" value="ECO:0007669"/>
    <property type="project" value="TreeGrafter"/>
</dbReference>
<keyword evidence="5" id="KW-0479">Metal-binding</keyword>
<dbReference type="EC" id="2.3.2.27" evidence="13"/>
<dbReference type="GO" id="GO:0061630">
    <property type="term" value="F:ubiquitin protein ligase activity"/>
    <property type="evidence" value="ECO:0007669"/>
    <property type="project" value="UniProtKB-EC"/>
</dbReference>
<evidence type="ECO:0000256" key="7">
    <source>
        <dbReference type="ARBA" id="ARBA00022833"/>
    </source>
</evidence>
<protein>
    <submittedName>
        <fullName evidence="13">TRAIP</fullName>
        <ecNumber evidence="13">2.3.2.27</ecNumber>
    </submittedName>
</protein>
<evidence type="ECO:0000256" key="1">
    <source>
        <dbReference type="ARBA" id="ARBA00004123"/>
    </source>
</evidence>
<dbReference type="GO" id="GO:0030154">
    <property type="term" value="P:cell differentiation"/>
    <property type="evidence" value="ECO:0007669"/>
    <property type="project" value="UniProtKB-KW"/>
</dbReference>
<evidence type="ECO:0000256" key="9">
    <source>
        <dbReference type="ARBA" id="ARBA00023158"/>
    </source>
</evidence>
<evidence type="ECO:0000256" key="10">
    <source>
        <dbReference type="ARBA" id="ARBA00023242"/>
    </source>
</evidence>
<name>A0A7R8CT29_LEPSM</name>
<feature type="region of interest" description="Disordered" evidence="12">
    <location>
        <begin position="577"/>
        <end position="596"/>
    </location>
</feature>
<dbReference type="GO" id="GO:0070176">
    <property type="term" value="C:DRM complex"/>
    <property type="evidence" value="ECO:0007669"/>
    <property type="project" value="InterPro"/>
</dbReference>
<evidence type="ECO:0000256" key="12">
    <source>
        <dbReference type="SAM" id="MobiDB-lite"/>
    </source>
</evidence>
<evidence type="ECO:0000256" key="3">
    <source>
        <dbReference type="ARBA" id="ARBA00007057"/>
    </source>
</evidence>
<sequence>MASSSMNNINNSEKNEELEDLETSLLALEKLDRASPDLWPNQIPGVSQFVPLEAPIDSPANQNDILQGLTQDDLATIHQLGNLAPSTLLEEVRRLQNVAYQLGLEEAKEMTRGKYLNIFPITPSQDLSNAPCGHVFHYICILQWINTGKRTCPQCRASCQEKQLRKVFFSECDDLNSTTDANELQSQIDSLNFNLRITKQENKKLQEDADQSKAQAISIREEFRELEREKKALSGKIIDLKTQIRYFQTEKNEVDVLRNELQSVKNSLKLYQNIEIIVKGTVSEVNKKLHEIGDFSQASKELGILIVALKRELEASKTENQNSKADLRQYASLIKELKSTVTLRSKEIKELTVANNIISSDLKHSEEEKDTLKDQIRALQSTLDAHSDNARSRMKIINSEYSLATQNMEETQLLDKLPSPMEVKTKVCSLVGLKRSADTEVKENKEKERQWQCDFNILKKSRLNSHGSGVFSQLETKSFNQVNEKFYDGFGGHGKMDVFPTAKIDSVNSNGIAPKRPPGQPSSRATMTKAKKKAPFVCFCLEQARLQPRLKGKSIPELVDLCSDDWNGLSKSERDRFAQNKQIGETTSPVESKKGERYDSFGRPLSFLMQKERETKETAKLRRRDILERAGVAHNKKSNFHFMDVTLWVCTNEGKSLPAEIAIIVMNMIEGITQRFVQKIHPGRPPLGYQGDMKKNSDIGHGIWLDHQDELNSDYLAIVNKITDILTPGKDDSPAVQSKLLPIFVAPSDLESIRAAMQWLILAAGQDPSMINIVPYEAHILLWDLLSVAPFKTPESDIPTMNLAKAHLEGITFLNVDEAACDFHKSKDSTNCALLKATRLAFKICEFCCFAYDLDAVEGSHYPSITAPPLIQP</sequence>
<dbReference type="Pfam" id="PF13639">
    <property type="entry name" value="zf-RING_2"/>
    <property type="match status" value="1"/>
</dbReference>
<keyword evidence="6" id="KW-0221">Differentiation</keyword>
<keyword evidence="14" id="KW-1185">Reference proteome</keyword>
<keyword evidence="4" id="KW-0963">Cytoplasm</keyword>
<dbReference type="AlphaFoldDB" id="A0A7R8CT29"/>
<evidence type="ECO:0000256" key="5">
    <source>
        <dbReference type="ARBA" id="ARBA00022771"/>
    </source>
</evidence>
<evidence type="ECO:0000256" key="6">
    <source>
        <dbReference type="ARBA" id="ARBA00022782"/>
    </source>
</evidence>
<keyword evidence="8" id="KW-0238">DNA-binding</keyword>
<feature type="compositionally biased region" description="Polar residues" evidence="12">
    <location>
        <begin position="579"/>
        <end position="590"/>
    </location>
</feature>
<keyword evidence="5" id="KW-0863">Zinc-finger</keyword>
<dbReference type="EMBL" id="HG994582">
    <property type="protein sequence ID" value="CAF2886659.1"/>
    <property type="molecule type" value="Genomic_DNA"/>
</dbReference>
<dbReference type="InterPro" id="IPR018737">
    <property type="entry name" value="DREAM_LIN52"/>
</dbReference>
<dbReference type="Proteomes" id="UP000675881">
    <property type="component" value="Chromosome 3"/>
</dbReference>
<evidence type="ECO:0000256" key="8">
    <source>
        <dbReference type="ARBA" id="ARBA00023125"/>
    </source>
</evidence>
<feature type="coiled-coil region" evidence="11">
    <location>
        <begin position="181"/>
        <end position="274"/>
    </location>
</feature>
<proteinExistence type="inferred from homology"/>
<keyword evidence="7" id="KW-0862">Zinc</keyword>
<feature type="coiled-coil region" evidence="11">
    <location>
        <begin position="362"/>
        <end position="389"/>
    </location>
</feature>
<keyword evidence="13" id="KW-0012">Acyltransferase</keyword>
<evidence type="ECO:0000256" key="4">
    <source>
        <dbReference type="ARBA" id="ARBA00022490"/>
    </source>
</evidence>
<evidence type="ECO:0000313" key="14">
    <source>
        <dbReference type="Proteomes" id="UP000675881"/>
    </source>
</evidence>